<evidence type="ECO:0000313" key="2">
    <source>
        <dbReference type="Proteomes" id="UP000014540"/>
    </source>
</evidence>
<name>S3UYE6_9LEPT</name>
<dbReference type="STRING" id="1193011.LEP1GSC058_1990"/>
<organism evidence="1 2">
    <name type="scientific">Leptospira fainei serovar Hurstbridge str. BUT 6</name>
    <dbReference type="NCBI Taxonomy" id="1193011"/>
    <lineage>
        <taxon>Bacteria</taxon>
        <taxon>Pseudomonadati</taxon>
        <taxon>Spirochaetota</taxon>
        <taxon>Spirochaetia</taxon>
        <taxon>Leptospirales</taxon>
        <taxon>Leptospiraceae</taxon>
        <taxon>Leptospira</taxon>
    </lineage>
</organism>
<protein>
    <submittedName>
        <fullName evidence="1">Uncharacterized protein</fullName>
    </submittedName>
</protein>
<dbReference type="EMBL" id="AKWZ02000003">
    <property type="protein sequence ID" value="EPG75441.1"/>
    <property type="molecule type" value="Genomic_DNA"/>
</dbReference>
<dbReference type="AlphaFoldDB" id="S3UYE6"/>
<keyword evidence="2" id="KW-1185">Reference proteome</keyword>
<reference evidence="1" key="1">
    <citation type="submission" date="2013-04" db="EMBL/GenBank/DDBJ databases">
        <authorList>
            <person name="Harkins D.M."/>
            <person name="Durkin A.S."/>
            <person name="Selengut J.D."/>
            <person name="Sanka R."/>
            <person name="DePew J."/>
            <person name="Purushe J."/>
            <person name="Ahmed A."/>
            <person name="van der Linden H."/>
            <person name="Goris M.G.A."/>
            <person name="Hartskeerl R.A."/>
            <person name="Vinetz J.M."/>
            <person name="Sutton G.G."/>
            <person name="Nelson W.C."/>
            <person name="Fouts D.E."/>
        </authorList>
    </citation>
    <scope>NUCLEOTIDE SEQUENCE [LARGE SCALE GENOMIC DNA]</scope>
    <source>
        <strain evidence="1">BUT 6</strain>
    </source>
</reference>
<dbReference type="NCBIfam" id="NF047533">
    <property type="entry name" value="LBL_2463_fam"/>
    <property type="match status" value="1"/>
</dbReference>
<gene>
    <name evidence="1" type="ORF">LEP1GSC058_1990</name>
</gene>
<proteinExistence type="predicted"/>
<comment type="caution">
    <text evidence="1">The sequence shown here is derived from an EMBL/GenBank/DDBJ whole genome shotgun (WGS) entry which is preliminary data.</text>
</comment>
<sequence length="233" mass="26693">MFAVEETEQETSPAGVSVYWQNESFECWKVAGFSQSPLIHRVKEFVRKANADVGNEDSEWRAFDLDPWSIWFIMTKGEEILSVMRVVEKKPNNLIPLEIGVIFGDLPRRYAVLDRNVADWNSVAFLRTPRGTYAAFVNFGCVADYCIKRNYSRVFGMYSPFRRGIERVYLAAGAVHSSDYPGPIYFPEFRCNGELVLFKTIEIPKKSLLEIAAFLTLNKAQACQLLHRIMSSH</sequence>
<dbReference type="OrthoDB" id="344994at2"/>
<accession>S3UYE6</accession>
<dbReference type="Proteomes" id="UP000014540">
    <property type="component" value="Unassembled WGS sequence"/>
</dbReference>
<evidence type="ECO:0000313" key="1">
    <source>
        <dbReference type="EMBL" id="EPG75441.1"/>
    </source>
</evidence>
<dbReference type="RefSeq" id="WP_016548529.1">
    <property type="nucleotide sequence ID" value="NZ_AKWZ02000003.1"/>
</dbReference>